<evidence type="ECO:0000256" key="20">
    <source>
        <dbReference type="SAM" id="SignalP"/>
    </source>
</evidence>
<dbReference type="Pfam" id="PF00139">
    <property type="entry name" value="Lectin_legB"/>
    <property type="match status" value="1"/>
</dbReference>
<dbReference type="InterPro" id="IPR050258">
    <property type="entry name" value="Leguminous_Lectin"/>
</dbReference>
<dbReference type="EMBL" id="JANAVB010035587">
    <property type="protein sequence ID" value="KAJ6805152.1"/>
    <property type="molecule type" value="Genomic_DNA"/>
</dbReference>
<evidence type="ECO:0000256" key="10">
    <source>
        <dbReference type="ARBA" id="ARBA00022734"/>
    </source>
</evidence>
<protein>
    <recommendedName>
        <fullName evidence="5">non-specific serine/threonine protein kinase</fullName>
        <ecNumber evidence="5">2.7.11.1</ecNumber>
    </recommendedName>
</protein>
<keyword evidence="17" id="KW-0325">Glycoprotein</keyword>
<reference evidence="22" key="1">
    <citation type="journal article" date="2023" name="GigaByte">
        <title>Genome assembly of the bearded iris, Iris pallida Lam.</title>
        <authorList>
            <person name="Bruccoleri R.E."/>
            <person name="Oakeley E.J."/>
            <person name="Faust A.M.E."/>
            <person name="Altorfer M."/>
            <person name="Dessus-Babus S."/>
            <person name="Burckhardt D."/>
            <person name="Oertli M."/>
            <person name="Naumann U."/>
            <person name="Petersen F."/>
            <person name="Wong J."/>
        </authorList>
    </citation>
    <scope>NUCLEOTIDE SEQUENCE</scope>
    <source>
        <strain evidence="22">GSM-AAB239-AS_SAM_17_03QT</strain>
    </source>
</reference>
<reference evidence="22" key="2">
    <citation type="submission" date="2023-04" db="EMBL/GenBank/DDBJ databases">
        <authorList>
            <person name="Bruccoleri R.E."/>
            <person name="Oakeley E.J."/>
            <person name="Faust A.-M."/>
            <person name="Dessus-Babus S."/>
            <person name="Altorfer M."/>
            <person name="Burckhardt D."/>
            <person name="Oertli M."/>
            <person name="Naumann U."/>
            <person name="Petersen F."/>
            <person name="Wong J."/>
        </authorList>
    </citation>
    <scope>NUCLEOTIDE SEQUENCE</scope>
    <source>
        <strain evidence="22">GSM-AAB239-AS_SAM_17_03QT</strain>
        <tissue evidence="22">Leaf</tissue>
    </source>
</reference>
<feature type="chain" id="PRO_5043949034" description="non-specific serine/threonine protein kinase" evidence="20">
    <location>
        <begin position="21"/>
        <end position="478"/>
    </location>
</feature>
<keyword evidence="12 22" id="KW-0418">Kinase</keyword>
<evidence type="ECO:0000256" key="4">
    <source>
        <dbReference type="ARBA" id="ARBA00010217"/>
    </source>
</evidence>
<keyword evidence="16 22" id="KW-0675">Receptor</keyword>
<dbReference type="FunFam" id="2.60.120.200:FF:000051">
    <property type="entry name" value="L-type lectin-domain containing receptor kinase V.9"/>
    <property type="match status" value="1"/>
</dbReference>
<comment type="subcellular location">
    <subcellularLocation>
        <location evidence="1">Membrane</location>
        <topology evidence="1">Single-pass type I membrane protein</topology>
    </subcellularLocation>
</comment>
<comment type="similarity">
    <text evidence="4">In the C-terminal section; belongs to the protein kinase superfamily. Ser/Thr protein kinase family.</text>
</comment>
<keyword evidence="6" id="KW-0723">Serine/threonine-protein kinase</keyword>
<keyword evidence="10" id="KW-0430">Lectin</keyword>
<evidence type="ECO:0000256" key="7">
    <source>
        <dbReference type="ARBA" id="ARBA00022679"/>
    </source>
</evidence>
<gene>
    <name evidence="22" type="ORF">M6B38_182335</name>
</gene>
<keyword evidence="23" id="KW-1185">Reference proteome</keyword>
<proteinExistence type="inferred from homology"/>
<evidence type="ECO:0000256" key="15">
    <source>
        <dbReference type="ARBA" id="ARBA00023136"/>
    </source>
</evidence>
<dbReference type="GO" id="GO:0005524">
    <property type="term" value="F:ATP binding"/>
    <property type="evidence" value="ECO:0007669"/>
    <property type="project" value="UniProtKB-KW"/>
</dbReference>
<evidence type="ECO:0000256" key="13">
    <source>
        <dbReference type="ARBA" id="ARBA00022840"/>
    </source>
</evidence>
<dbReference type="AlphaFoldDB" id="A0AAX6ELX3"/>
<feature type="signal peptide" evidence="20">
    <location>
        <begin position="1"/>
        <end position="20"/>
    </location>
</feature>
<keyword evidence="14 19" id="KW-1133">Transmembrane helix</keyword>
<sequence length="478" mass="51721">MASRLLKTLSILVILSFVSSREDGSFVFNGFRGTNLSLDGFASVAPDGLLVLTNRSLHEEGHAFHPKPFKFKSDTAPGTARSFSTTFVFAIIPKYSFIRGLGLVFVVSPTTDFSTALPNQYLGLFNFSDNGNATNHVLGIELDNSQNAEFQDINNNHVGIDVNSLQSANSTPGYYYDDSTGAFQNLTLASGVPMQIWVDYDGGDMRLSVTMAPVPTPKPSKPLLSSTIDLSSVVTDLMYVGFSSANGISLTTHCVLGWSFKMNGMAEPLDYAQLPPLPRLDSKHKLQKLAIWLPLVSCAFALLAVATVVWLVREEQVRRATGRLGAGVRAAPVLVQRALPSYQGIQGQDAAWQRRLREGLPRRAAEHQRRSCGQASLSRIKTGDQGVRSGDREHRPAPTSERCAATGLLPPQGGAPLGLRLHAQRQPRQLPVPRNQACSQLGAEVPNHKRRGGGPTVPAPGLGADCRPPRYQGQQCIA</sequence>
<feature type="transmembrane region" description="Helical" evidence="19">
    <location>
        <begin position="289"/>
        <end position="312"/>
    </location>
</feature>
<comment type="similarity">
    <text evidence="2">Belongs to the leguminous lectin family.</text>
</comment>
<name>A0AAX6ELX3_IRIPA</name>
<dbReference type="InterPro" id="IPR013320">
    <property type="entry name" value="ConA-like_dom_sf"/>
</dbReference>
<comment type="similarity">
    <text evidence="3">In the N-terminal section; belongs to the leguminous lectin family.</text>
</comment>
<keyword evidence="8 19" id="KW-0812">Transmembrane</keyword>
<dbReference type="GO" id="GO:0030246">
    <property type="term" value="F:carbohydrate binding"/>
    <property type="evidence" value="ECO:0007669"/>
    <property type="project" value="UniProtKB-KW"/>
</dbReference>
<feature type="region of interest" description="Disordered" evidence="18">
    <location>
        <begin position="361"/>
        <end position="418"/>
    </location>
</feature>
<dbReference type="GO" id="GO:0016020">
    <property type="term" value="C:membrane"/>
    <property type="evidence" value="ECO:0007669"/>
    <property type="project" value="UniProtKB-SubCell"/>
</dbReference>
<organism evidence="22 23">
    <name type="scientific">Iris pallida</name>
    <name type="common">Sweet iris</name>
    <dbReference type="NCBI Taxonomy" id="29817"/>
    <lineage>
        <taxon>Eukaryota</taxon>
        <taxon>Viridiplantae</taxon>
        <taxon>Streptophyta</taxon>
        <taxon>Embryophyta</taxon>
        <taxon>Tracheophyta</taxon>
        <taxon>Spermatophyta</taxon>
        <taxon>Magnoliopsida</taxon>
        <taxon>Liliopsida</taxon>
        <taxon>Asparagales</taxon>
        <taxon>Iridaceae</taxon>
        <taxon>Iridoideae</taxon>
        <taxon>Irideae</taxon>
        <taxon>Iris</taxon>
    </lineage>
</organism>
<evidence type="ECO:0000256" key="18">
    <source>
        <dbReference type="SAM" id="MobiDB-lite"/>
    </source>
</evidence>
<dbReference type="Gene3D" id="2.60.120.200">
    <property type="match status" value="1"/>
</dbReference>
<evidence type="ECO:0000256" key="14">
    <source>
        <dbReference type="ARBA" id="ARBA00022989"/>
    </source>
</evidence>
<accession>A0AAX6ELX3</accession>
<dbReference type="Proteomes" id="UP001140949">
    <property type="component" value="Unassembled WGS sequence"/>
</dbReference>
<evidence type="ECO:0000256" key="12">
    <source>
        <dbReference type="ARBA" id="ARBA00022777"/>
    </source>
</evidence>
<evidence type="ECO:0000256" key="8">
    <source>
        <dbReference type="ARBA" id="ARBA00022692"/>
    </source>
</evidence>
<feature type="compositionally biased region" description="Low complexity" evidence="18">
    <location>
        <begin position="404"/>
        <end position="418"/>
    </location>
</feature>
<dbReference type="SUPFAM" id="SSF49899">
    <property type="entry name" value="Concanavalin A-like lectins/glucanases"/>
    <property type="match status" value="1"/>
</dbReference>
<keyword evidence="11" id="KW-0547">Nucleotide-binding</keyword>
<keyword evidence="15 19" id="KW-0472">Membrane</keyword>
<dbReference type="PANTHER" id="PTHR32401">
    <property type="entry name" value="CONCANAVALIN A-LIKE LECTIN FAMILY PROTEIN"/>
    <property type="match status" value="1"/>
</dbReference>
<evidence type="ECO:0000256" key="16">
    <source>
        <dbReference type="ARBA" id="ARBA00023170"/>
    </source>
</evidence>
<evidence type="ECO:0000313" key="23">
    <source>
        <dbReference type="Proteomes" id="UP001140949"/>
    </source>
</evidence>
<dbReference type="PANTHER" id="PTHR32401:SF50">
    <property type="entry name" value="OS07G0133000 PROTEIN"/>
    <property type="match status" value="1"/>
</dbReference>
<evidence type="ECO:0000259" key="21">
    <source>
        <dbReference type="Pfam" id="PF00139"/>
    </source>
</evidence>
<evidence type="ECO:0000256" key="1">
    <source>
        <dbReference type="ARBA" id="ARBA00004479"/>
    </source>
</evidence>
<evidence type="ECO:0000256" key="9">
    <source>
        <dbReference type="ARBA" id="ARBA00022729"/>
    </source>
</evidence>
<feature type="region of interest" description="Disordered" evidence="18">
    <location>
        <begin position="443"/>
        <end position="478"/>
    </location>
</feature>
<dbReference type="GO" id="GO:0004674">
    <property type="term" value="F:protein serine/threonine kinase activity"/>
    <property type="evidence" value="ECO:0007669"/>
    <property type="project" value="UniProtKB-KW"/>
</dbReference>
<keyword evidence="9 20" id="KW-0732">Signal</keyword>
<dbReference type="EC" id="2.7.11.1" evidence="5"/>
<evidence type="ECO:0000256" key="6">
    <source>
        <dbReference type="ARBA" id="ARBA00022527"/>
    </source>
</evidence>
<evidence type="ECO:0000256" key="17">
    <source>
        <dbReference type="ARBA" id="ARBA00023180"/>
    </source>
</evidence>
<comment type="caution">
    <text evidence="22">The sequence shown here is derived from an EMBL/GenBank/DDBJ whole genome shotgun (WGS) entry which is preliminary data.</text>
</comment>
<keyword evidence="13" id="KW-0067">ATP-binding</keyword>
<evidence type="ECO:0000256" key="2">
    <source>
        <dbReference type="ARBA" id="ARBA00007606"/>
    </source>
</evidence>
<evidence type="ECO:0000256" key="3">
    <source>
        <dbReference type="ARBA" id="ARBA00008536"/>
    </source>
</evidence>
<evidence type="ECO:0000256" key="11">
    <source>
        <dbReference type="ARBA" id="ARBA00022741"/>
    </source>
</evidence>
<evidence type="ECO:0000256" key="5">
    <source>
        <dbReference type="ARBA" id="ARBA00012513"/>
    </source>
</evidence>
<evidence type="ECO:0000256" key="19">
    <source>
        <dbReference type="SAM" id="Phobius"/>
    </source>
</evidence>
<dbReference type="CDD" id="cd06899">
    <property type="entry name" value="lectin_legume_LecRK_Arcelin_ConA"/>
    <property type="match status" value="1"/>
</dbReference>
<keyword evidence="7" id="KW-0808">Transferase</keyword>
<feature type="domain" description="Legume lectin" evidence="21">
    <location>
        <begin position="25"/>
        <end position="274"/>
    </location>
</feature>
<evidence type="ECO:0000313" key="22">
    <source>
        <dbReference type="EMBL" id="KAJ6805152.1"/>
    </source>
</evidence>
<dbReference type="InterPro" id="IPR001220">
    <property type="entry name" value="Legume_lectin_dom"/>
</dbReference>